<evidence type="ECO:0000256" key="3">
    <source>
        <dbReference type="ARBA" id="ARBA00023125"/>
    </source>
</evidence>
<evidence type="ECO:0000256" key="4">
    <source>
        <dbReference type="ARBA" id="ARBA00023163"/>
    </source>
</evidence>
<dbReference type="InterPro" id="IPR036879">
    <property type="entry name" value="TF_MADSbox_sf"/>
</dbReference>
<dbReference type="Proteomes" id="UP000836841">
    <property type="component" value="Chromosome 4"/>
</dbReference>
<protein>
    <recommendedName>
        <fullName evidence="7">MADS-box domain-containing protein</fullName>
    </recommendedName>
</protein>
<evidence type="ECO:0000313" key="8">
    <source>
        <dbReference type="EMBL" id="CAH2060331.1"/>
    </source>
</evidence>
<feature type="region of interest" description="Disordered" evidence="6">
    <location>
        <begin position="1"/>
        <end position="21"/>
    </location>
</feature>
<evidence type="ECO:0000259" key="7">
    <source>
        <dbReference type="Pfam" id="PF00319"/>
    </source>
</evidence>
<keyword evidence="5" id="KW-0539">Nucleus</keyword>
<sequence>MRSSPSSACTHSSSSSSSNSLAATSLTNRVKTIFKKGYELTTLCALEACVIHYGPDGEIKTWPEYEEKVRDLALRYSQLDEAKRLKKNVNLYGFLKKKKNKTKTTNLKKKVKTNDLKRRFLEAQNQKKTNVEALKHQQLKTQYLNPNQFSLFMYNHEDATLSQIPLSVLKNQELHGHDQSMCMSGVTNSNNNFHHPCATNTHDYAALPSGLNHLMQEELHCCDQSMSTSDVTSSSNFQTHKEELHGHDQSMCTSDVTNSSVLSPCLSNTASDELCSDFQDPYGNMLRNLPSKSS</sequence>
<keyword evidence="3" id="KW-0238">DNA-binding</keyword>
<proteinExistence type="predicted"/>
<dbReference type="GO" id="GO:0046983">
    <property type="term" value="F:protein dimerization activity"/>
    <property type="evidence" value="ECO:0007669"/>
    <property type="project" value="InterPro"/>
</dbReference>
<keyword evidence="9" id="KW-1185">Reference proteome</keyword>
<organism evidence="8 9">
    <name type="scientific">Thlaspi arvense</name>
    <name type="common">Field penny-cress</name>
    <dbReference type="NCBI Taxonomy" id="13288"/>
    <lineage>
        <taxon>Eukaryota</taxon>
        <taxon>Viridiplantae</taxon>
        <taxon>Streptophyta</taxon>
        <taxon>Embryophyta</taxon>
        <taxon>Tracheophyta</taxon>
        <taxon>Spermatophyta</taxon>
        <taxon>Magnoliopsida</taxon>
        <taxon>eudicotyledons</taxon>
        <taxon>Gunneridae</taxon>
        <taxon>Pentapetalae</taxon>
        <taxon>rosids</taxon>
        <taxon>malvids</taxon>
        <taxon>Brassicales</taxon>
        <taxon>Brassicaceae</taxon>
        <taxon>Thlaspideae</taxon>
        <taxon>Thlaspi</taxon>
    </lineage>
</organism>
<dbReference type="Gene3D" id="3.40.1810.10">
    <property type="entry name" value="Transcription factor, MADS-box"/>
    <property type="match status" value="1"/>
</dbReference>
<dbReference type="SUPFAM" id="SSF55455">
    <property type="entry name" value="SRF-like"/>
    <property type="match status" value="1"/>
</dbReference>
<evidence type="ECO:0000256" key="5">
    <source>
        <dbReference type="ARBA" id="ARBA00023242"/>
    </source>
</evidence>
<evidence type="ECO:0000256" key="2">
    <source>
        <dbReference type="ARBA" id="ARBA00023015"/>
    </source>
</evidence>
<dbReference type="InterPro" id="IPR002100">
    <property type="entry name" value="TF_MADSbox"/>
</dbReference>
<dbReference type="Pfam" id="PF00319">
    <property type="entry name" value="SRF-TF"/>
    <property type="match status" value="1"/>
</dbReference>
<dbReference type="GO" id="GO:0005634">
    <property type="term" value="C:nucleus"/>
    <property type="evidence" value="ECO:0007669"/>
    <property type="project" value="UniProtKB-SubCell"/>
</dbReference>
<accession>A0AAU9SAE9</accession>
<dbReference type="EMBL" id="OU466860">
    <property type="protein sequence ID" value="CAH2060331.1"/>
    <property type="molecule type" value="Genomic_DNA"/>
</dbReference>
<gene>
    <name evidence="8" type="ORF">TAV2_LOCUS14394</name>
</gene>
<keyword evidence="2" id="KW-0805">Transcription regulation</keyword>
<evidence type="ECO:0000313" key="9">
    <source>
        <dbReference type="Proteomes" id="UP000836841"/>
    </source>
</evidence>
<feature type="domain" description="MADS-box" evidence="7">
    <location>
        <begin position="23"/>
        <end position="62"/>
    </location>
</feature>
<dbReference type="GO" id="GO:0003677">
    <property type="term" value="F:DNA binding"/>
    <property type="evidence" value="ECO:0007669"/>
    <property type="project" value="UniProtKB-KW"/>
</dbReference>
<comment type="subcellular location">
    <subcellularLocation>
        <location evidence="1">Nucleus</location>
    </subcellularLocation>
</comment>
<reference evidence="8 9" key="1">
    <citation type="submission" date="2022-03" db="EMBL/GenBank/DDBJ databases">
        <authorList>
            <person name="Nunn A."/>
            <person name="Chopra R."/>
            <person name="Nunn A."/>
            <person name="Contreras Garrido A."/>
        </authorList>
    </citation>
    <scope>NUCLEOTIDE SEQUENCE [LARGE SCALE GENOMIC DNA]</scope>
</reference>
<evidence type="ECO:0000256" key="6">
    <source>
        <dbReference type="SAM" id="MobiDB-lite"/>
    </source>
</evidence>
<keyword evidence="4" id="KW-0804">Transcription</keyword>
<evidence type="ECO:0000256" key="1">
    <source>
        <dbReference type="ARBA" id="ARBA00004123"/>
    </source>
</evidence>
<dbReference type="AlphaFoldDB" id="A0AAU9SAE9"/>
<name>A0AAU9SAE9_THLAR</name>